<protein>
    <recommendedName>
        <fullName evidence="1">Glyoxalase-like domain-containing protein</fullName>
    </recommendedName>
</protein>
<dbReference type="Gene3D" id="3.10.180.10">
    <property type="entry name" value="2,3-Dihydroxybiphenyl 1,2-Dioxygenase, domain 1"/>
    <property type="match status" value="1"/>
</dbReference>
<comment type="caution">
    <text evidence="2">The sequence shown here is derived from an EMBL/GenBank/DDBJ whole genome shotgun (WGS) entry which is preliminary data.</text>
</comment>
<accession>A0A917L563</accession>
<dbReference type="InterPro" id="IPR029068">
    <property type="entry name" value="Glyas_Bleomycin-R_OHBP_Dase"/>
</dbReference>
<evidence type="ECO:0000313" key="3">
    <source>
        <dbReference type="Proteomes" id="UP000625682"/>
    </source>
</evidence>
<keyword evidence="3" id="KW-1185">Reference proteome</keyword>
<dbReference type="InterPro" id="IPR041581">
    <property type="entry name" value="Glyoxalase_6"/>
</dbReference>
<dbReference type="SUPFAM" id="SSF54593">
    <property type="entry name" value="Glyoxalase/Bleomycin resistance protein/Dihydroxybiphenyl dioxygenase"/>
    <property type="match status" value="1"/>
</dbReference>
<name>A0A917L563_9ACTN</name>
<feature type="domain" description="Glyoxalase-like" evidence="1">
    <location>
        <begin position="15"/>
        <end position="94"/>
    </location>
</feature>
<sequence length="97" mass="10378">MLPARNRVRRVEPGGFAWSDPTTTVGVGVDVIAVPDPETVEYRVHIELATTSATHHTELVAHLKELGATHADEGRGDLPRTVLADPEGNDFCVLGPA</sequence>
<evidence type="ECO:0000313" key="2">
    <source>
        <dbReference type="EMBL" id="GGJ42600.1"/>
    </source>
</evidence>
<dbReference type="Pfam" id="PF18029">
    <property type="entry name" value="Glyoxalase_6"/>
    <property type="match status" value="1"/>
</dbReference>
<reference evidence="2" key="1">
    <citation type="journal article" date="2014" name="Int. J. Syst. Evol. Microbiol.">
        <title>Complete genome sequence of Corynebacterium casei LMG S-19264T (=DSM 44701T), isolated from a smear-ripened cheese.</title>
        <authorList>
            <consortium name="US DOE Joint Genome Institute (JGI-PGF)"/>
            <person name="Walter F."/>
            <person name="Albersmeier A."/>
            <person name="Kalinowski J."/>
            <person name="Ruckert C."/>
        </authorList>
    </citation>
    <scope>NUCLEOTIDE SEQUENCE</scope>
    <source>
        <strain evidence="2">CGMCC 4.7272</strain>
    </source>
</reference>
<gene>
    <name evidence="2" type="ORF">GCM10012282_44280</name>
</gene>
<organism evidence="2 3">
    <name type="scientific">Streptomyces lacrimifluminis</name>
    <dbReference type="NCBI Taxonomy" id="1500077"/>
    <lineage>
        <taxon>Bacteria</taxon>
        <taxon>Bacillati</taxon>
        <taxon>Actinomycetota</taxon>
        <taxon>Actinomycetes</taxon>
        <taxon>Kitasatosporales</taxon>
        <taxon>Streptomycetaceae</taxon>
        <taxon>Streptomyces</taxon>
    </lineage>
</organism>
<proteinExistence type="predicted"/>
<dbReference type="EMBL" id="BMMU01000014">
    <property type="protein sequence ID" value="GGJ42600.1"/>
    <property type="molecule type" value="Genomic_DNA"/>
</dbReference>
<dbReference type="AlphaFoldDB" id="A0A917L563"/>
<dbReference type="Proteomes" id="UP000625682">
    <property type="component" value="Unassembled WGS sequence"/>
</dbReference>
<evidence type="ECO:0000259" key="1">
    <source>
        <dbReference type="Pfam" id="PF18029"/>
    </source>
</evidence>
<reference evidence="2" key="2">
    <citation type="submission" date="2020-09" db="EMBL/GenBank/DDBJ databases">
        <authorList>
            <person name="Sun Q."/>
            <person name="Zhou Y."/>
        </authorList>
    </citation>
    <scope>NUCLEOTIDE SEQUENCE</scope>
    <source>
        <strain evidence="2">CGMCC 4.7272</strain>
    </source>
</reference>